<organism evidence="2 3">
    <name type="scientific">Rhizobium metallidurans</name>
    <dbReference type="NCBI Taxonomy" id="1265931"/>
    <lineage>
        <taxon>Bacteria</taxon>
        <taxon>Pseudomonadati</taxon>
        <taxon>Pseudomonadota</taxon>
        <taxon>Alphaproteobacteria</taxon>
        <taxon>Hyphomicrobiales</taxon>
        <taxon>Rhizobiaceae</taxon>
        <taxon>Rhizobium/Agrobacterium group</taxon>
        <taxon>Rhizobium</taxon>
    </lineage>
</organism>
<sequence>MENRNDLDVPCVEPIGNDVGNIRQSQFPGAGYSAGTSHVGLITQEINGGGKSGDDALSGSGVILPDPFTDVP</sequence>
<evidence type="ECO:0000313" key="2">
    <source>
        <dbReference type="EMBL" id="MBB3964204.1"/>
    </source>
</evidence>
<evidence type="ECO:0000256" key="1">
    <source>
        <dbReference type="SAM" id="MobiDB-lite"/>
    </source>
</evidence>
<feature type="region of interest" description="Disordered" evidence="1">
    <location>
        <begin position="50"/>
        <end position="72"/>
    </location>
</feature>
<reference evidence="2 3" key="1">
    <citation type="submission" date="2020-08" db="EMBL/GenBank/DDBJ databases">
        <title>Genomic Encyclopedia of Type Strains, Phase IV (KMG-IV): sequencing the most valuable type-strain genomes for metagenomic binning, comparative biology and taxonomic classification.</title>
        <authorList>
            <person name="Goeker M."/>
        </authorList>
    </citation>
    <scope>NUCLEOTIDE SEQUENCE [LARGE SCALE GENOMIC DNA]</scope>
    <source>
        <strain evidence="2 3">DSM 26575</strain>
    </source>
</reference>
<evidence type="ECO:0000313" key="3">
    <source>
        <dbReference type="Proteomes" id="UP000582090"/>
    </source>
</evidence>
<keyword evidence="3" id="KW-1185">Reference proteome</keyword>
<dbReference type="EMBL" id="JACIDW010000003">
    <property type="protein sequence ID" value="MBB3964204.1"/>
    <property type="molecule type" value="Genomic_DNA"/>
</dbReference>
<proteinExistence type="predicted"/>
<comment type="caution">
    <text evidence="2">The sequence shown here is derived from an EMBL/GenBank/DDBJ whole genome shotgun (WGS) entry which is preliminary data.</text>
</comment>
<gene>
    <name evidence="2" type="ORF">GGQ67_001843</name>
</gene>
<name>A0A7W6CTM2_9HYPH</name>
<dbReference type="Proteomes" id="UP000582090">
    <property type="component" value="Unassembled WGS sequence"/>
</dbReference>
<accession>A0A7W6CTM2</accession>
<protein>
    <submittedName>
        <fullName evidence="2">Uncharacterized protein</fullName>
    </submittedName>
</protein>
<dbReference type="AlphaFoldDB" id="A0A7W6CTM2"/>